<dbReference type="HOGENOM" id="CLU_1449234_0_0_1"/>
<evidence type="ECO:0007829" key="5">
    <source>
        <dbReference type="PeptideAtlas" id="B7PS68"/>
    </source>
</evidence>
<gene>
    <name evidence="2" type="ORF">IscW_ISCW008157</name>
</gene>
<dbReference type="Proteomes" id="UP000001555">
    <property type="component" value="Unassembled WGS sequence"/>
</dbReference>
<dbReference type="AlphaFoldDB" id="B7PS68"/>
<evidence type="ECO:0000313" key="3">
    <source>
        <dbReference type="EnsemblMetazoa" id="ISCW008157-PA"/>
    </source>
</evidence>
<dbReference type="EMBL" id="DS777384">
    <property type="protein sequence ID" value="EEC09440.1"/>
    <property type="molecule type" value="Genomic_DNA"/>
</dbReference>
<dbReference type="InParanoid" id="B7PS68"/>
<dbReference type="PANTHER" id="PTHR21586">
    <property type="entry name" value="TIPA"/>
    <property type="match status" value="1"/>
</dbReference>
<dbReference type="VEuPathDB" id="VectorBase:ISCP_029946"/>
<feature type="region of interest" description="Disordered" evidence="1">
    <location>
        <begin position="153"/>
        <end position="187"/>
    </location>
</feature>
<protein>
    <submittedName>
        <fullName evidence="2 3">Uncharacterized protein</fullName>
    </submittedName>
</protein>
<evidence type="ECO:0000313" key="2">
    <source>
        <dbReference type="EMBL" id="EEC09440.1"/>
    </source>
</evidence>
<keyword evidence="5" id="KW-1267">Proteomics identification</keyword>
<dbReference type="OrthoDB" id="2556847at2759"/>
<name>B7PS68_IXOSC</name>
<reference evidence="2 4" key="1">
    <citation type="submission" date="2008-03" db="EMBL/GenBank/DDBJ databases">
        <title>Annotation of Ixodes scapularis.</title>
        <authorList>
            <consortium name="Ixodes scapularis Genome Project Consortium"/>
            <person name="Caler E."/>
            <person name="Hannick L.I."/>
            <person name="Bidwell S."/>
            <person name="Joardar V."/>
            <person name="Thiagarajan M."/>
            <person name="Amedeo P."/>
            <person name="Galinsky K.J."/>
            <person name="Schobel S."/>
            <person name="Inman J."/>
            <person name="Hostetler J."/>
            <person name="Miller J."/>
            <person name="Hammond M."/>
            <person name="Megy K."/>
            <person name="Lawson D."/>
            <person name="Kodira C."/>
            <person name="Sutton G."/>
            <person name="Meyer J."/>
            <person name="Hill C.A."/>
            <person name="Birren B."/>
            <person name="Nene V."/>
            <person name="Collins F."/>
            <person name="Alarcon-Chaidez F."/>
            <person name="Wikel S."/>
            <person name="Strausberg R."/>
        </authorList>
    </citation>
    <scope>NUCLEOTIDE SEQUENCE [LARGE SCALE GENOMIC DNA]</scope>
    <source>
        <strain evidence="4">Wikel</strain>
        <strain evidence="2">Wikel colony</strain>
    </source>
</reference>
<evidence type="ECO:0000256" key="1">
    <source>
        <dbReference type="SAM" id="MobiDB-lite"/>
    </source>
</evidence>
<reference evidence="3" key="2">
    <citation type="submission" date="2020-05" db="UniProtKB">
        <authorList>
            <consortium name="EnsemblMetazoa"/>
        </authorList>
    </citation>
    <scope>IDENTIFICATION</scope>
    <source>
        <strain evidence="3">wikel</strain>
    </source>
</reference>
<dbReference type="PANTHER" id="PTHR21586:SF0">
    <property type="entry name" value="PP2C-LIKE DOMAIN-CONTAINING PROTEIN CG9801"/>
    <property type="match status" value="1"/>
</dbReference>
<dbReference type="EnsemblMetazoa" id="ISCW008157-RA">
    <property type="protein sequence ID" value="ISCW008157-PA"/>
    <property type="gene ID" value="ISCW008157"/>
</dbReference>
<organism>
    <name type="scientific">Ixodes scapularis</name>
    <name type="common">Black-legged tick</name>
    <name type="synonym">Deer tick</name>
    <dbReference type="NCBI Taxonomy" id="6945"/>
    <lineage>
        <taxon>Eukaryota</taxon>
        <taxon>Metazoa</taxon>
        <taxon>Ecdysozoa</taxon>
        <taxon>Arthropoda</taxon>
        <taxon>Chelicerata</taxon>
        <taxon>Arachnida</taxon>
        <taxon>Acari</taxon>
        <taxon>Parasitiformes</taxon>
        <taxon>Ixodida</taxon>
        <taxon>Ixodoidea</taxon>
        <taxon>Ixodidae</taxon>
        <taxon>Ixodinae</taxon>
        <taxon>Ixodes</taxon>
    </lineage>
</organism>
<proteinExistence type="evidence at protein level"/>
<dbReference type="VEuPathDB" id="VectorBase:ISCW008157"/>
<sequence length="187" mass="20592">MRDMRDALGALGPVDGQNPELNNLTVSMTVAQRGDILFLTSDGISDNFDPVVGNRSTPAHALTLLRMQDLLQQGLYQGDGPVRSAEELCDRMVDFATKLTAAKRRILEDPDLYSDGSQGEEARKRRHRAGPRLAMVPGKLDHASLVAYQIGGSSKRHDSYDGHDRTNRNVPAEEPSCPDNYPFETTI</sequence>
<evidence type="ECO:0000313" key="4">
    <source>
        <dbReference type="Proteomes" id="UP000001555"/>
    </source>
</evidence>
<dbReference type="STRING" id="6945.B7PS68"/>
<dbReference type="InterPro" id="IPR053287">
    <property type="entry name" value="PP2C-like_domain"/>
</dbReference>
<dbReference type="PaxDb" id="6945-B7PS68"/>
<keyword evidence="4" id="KW-1185">Reference proteome</keyword>
<feature type="compositionally biased region" description="Basic and acidic residues" evidence="1">
    <location>
        <begin position="155"/>
        <end position="167"/>
    </location>
</feature>
<accession>B7PS68</accession>
<dbReference type="EMBL" id="ABJB010326788">
    <property type="status" value="NOT_ANNOTATED_CDS"/>
    <property type="molecule type" value="Genomic_DNA"/>
</dbReference>